<gene>
    <name evidence="8" type="ORF">DUE52_24840</name>
</gene>
<dbReference type="RefSeq" id="WP_114408777.1">
    <property type="nucleotide sequence ID" value="NZ_QOWE01000024.1"/>
</dbReference>
<dbReference type="SUPFAM" id="SSF53613">
    <property type="entry name" value="Ribokinase-like"/>
    <property type="match status" value="1"/>
</dbReference>
<evidence type="ECO:0000256" key="3">
    <source>
        <dbReference type="ARBA" id="ARBA00022741"/>
    </source>
</evidence>
<keyword evidence="9" id="KW-1185">Reference proteome</keyword>
<evidence type="ECO:0000256" key="5">
    <source>
        <dbReference type="ARBA" id="ARBA00022840"/>
    </source>
</evidence>
<proteinExistence type="inferred from homology"/>
<dbReference type="AlphaFoldDB" id="A0A368JJQ5"/>
<keyword evidence="3" id="KW-0547">Nucleotide-binding</keyword>
<dbReference type="EMBL" id="QOWE01000024">
    <property type="protein sequence ID" value="RCR66783.1"/>
    <property type="molecule type" value="Genomic_DNA"/>
</dbReference>
<dbReference type="Proteomes" id="UP000253383">
    <property type="component" value="Unassembled WGS sequence"/>
</dbReference>
<dbReference type="PROSITE" id="PS00583">
    <property type="entry name" value="PFKB_KINASES_1"/>
    <property type="match status" value="1"/>
</dbReference>
<evidence type="ECO:0000259" key="7">
    <source>
        <dbReference type="Pfam" id="PF00294"/>
    </source>
</evidence>
<sequence length="314" mass="34034">MILTLTLNPAVDASTTIDRLVPEHKLRCETARYDPGGGGINVSKALLRLGAKSRAVFPAGGATGQWLEQLVAEQGIDYRAIPMAGWTRQSFVVLETSTGQQFRFGLPGPTWSAAEGEQMLNSLRDFSEPIDYLVVSGSLPPGLPPDYYAAIAQLAKERDIRLVLDTSGEPLKRAIREGAFLLKPNLGELASLVGVEKLELEEVEEAARSVIQQGGCEIMAVSLGPAGALLVTKENHKEHRRRSFRVPAPTVKKQTTVGAGDSMVGGMVFALSQGHSYEEMLRLGVACGTAATMNPGTELFHKDDVERLLRWIRQ</sequence>
<dbReference type="NCBIfam" id="TIGR03168">
    <property type="entry name" value="1-PFK"/>
    <property type="match status" value="1"/>
</dbReference>
<dbReference type="GO" id="GO:0003872">
    <property type="term" value="F:6-phosphofructokinase activity"/>
    <property type="evidence" value="ECO:0007669"/>
    <property type="project" value="TreeGrafter"/>
</dbReference>
<keyword evidence="2 6" id="KW-0808">Transferase</keyword>
<organism evidence="8 9">
    <name type="scientific">Larkinella punicea</name>
    <dbReference type="NCBI Taxonomy" id="2315727"/>
    <lineage>
        <taxon>Bacteria</taxon>
        <taxon>Pseudomonadati</taxon>
        <taxon>Bacteroidota</taxon>
        <taxon>Cytophagia</taxon>
        <taxon>Cytophagales</taxon>
        <taxon>Spirosomataceae</taxon>
        <taxon>Larkinella</taxon>
    </lineage>
</organism>
<evidence type="ECO:0000256" key="6">
    <source>
        <dbReference type="PIRNR" id="PIRNR000535"/>
    </source>
</evidence>
<keyword evidence="4 8" id="KW-0418">Kinase</keyword>
<dbReference type="OrthoDB" id="9801219at2"/>
<dbReference type="InterPro" id="IPR002173">
    <property type="entry name" value="Carboh/pur_kinase_PfkB_CS"/>
</dbReference>
<dbReference type="InterPro" id="IPR011611">
    <property type="entry name" value="PfkB_dom"/>
</dbReference>
<comment type="caution">
    <text evidence="8">The sequence shown here is derived from an EMBL/GenBank/DDBJ whole genome shotgun (WGS) entry which is preliminary data.</text>
</comment>
<dbReference type="GO" id="GO:0005524">
    <property type="term" value="F:ATP binding"/>
    <property type="evidence" value="ECO:0007669"/>
    <property type="project" value="UniProtKB-KW"/>
</dbReference>
<dbReference type="InterPro" id="IPR029056">
    <property type="entry name" value="Ribokinase-like"/>
</dbReference>
<dbReference type="PANTHER" id="PTHR46566:SF2">
    <property type="entry name" value="ATP-DEPENDENT 6-PHOSPHOFRUCTOKINASE ISOZYME 2"/>
    <property type="match status" value="1"/>
</dbReference>
<evidence type="ECO:0000256" key="4">
    <source>
        <dbReference type="ARBA" id="ARBA00022777"/>
    </source>
</evidence>
<dbReference type="Pfam" id="PF00294">
    <property type="entry name" value="PfkB"/>
    <property type="match status" value="1"/>
</dbReference>
<dbReference type="InterPro" id="IPR017583">
    <property type="entry name" value="Tagatose/fructose_Pkinase"/>
</dbReference>
<dbReference type="FunFam" id="3.40.1190.20:FF:000001">
    <property type="entry name" value="Phosphofructokinase"/>
    <property type="match status" value="1"/>
</dbReference>
<evidence type="ECO:0000313" key="9">
    <source>
        <dbReference type="Proteomes" id="UP000253383"/>
    </source>
</evidence>
<accession>A0A368JJQ5</accession>
<dbReference type="CDD" id="cd01164">
    <property type="entry name" value="FruK_PfkB_like"/>
    <property type="match status" value="1"/>
</dbReference>
<evidence type="ECO:0000256" key="2">
    <source>
        <dbReference type="ARBA" id="ARBA00022679"/>
    </source>
</evidence>
<evidence type="ECO:0000313" key="8">
    <source>
        <dbReference type="EMBL" id="RCR66783.1"/>
    </source>
</evidence>
<dbReference type="Gene3D" id="3.40.1190.20">
    <property type="match status" value="1"/>
</dbReference>
<reference evidence="8 9" key="1">
    <citation type="submission" date="2018-07" db="EMBL/GenBank/DDBJ databases">
        <title>Genome analysis of Larkinella rosea.</title>
        <authorList>
            <person name="Zhou Z."/>
            <person name="Wang G."/>
        </authorList>
    </citation>
    <scope>NUCLEOTIDE SEQUENCE [LARGE SCALE GENOMIC DNA]</scope>
    <source>
        <strain evidence="9">zzj9</strain>
    </source>
</reference>
<feature type="domain" description="Carbohydrate kinase PfkB" evidence="7">
    <location>
        <begin position="10"/>
        <end position="298"/>
    </location>
</feature>
<comment type="similarity">
    <text evidence="1">Belongs to the carbohydrate kinase PfkB family.</text>
</comment>
<name>A0A368JJQ5_9BACT</name>
<keyword evidence="5" id="KW-0067">ATP-binding</keyword>
<evidence type="ECO:0000256" key="1">
    <source>
        <dbReference type="ARBA" id="ARBA00010688"/>
    </source>
</evidence>
<dbReference type="PIRSF" id="PIRSF000535">
    <property type="entry name" value="1PFK/6PFK/LacC"/>
    <property type="match status" value="1"/>
</dbReference>
<protein>
    <submittedName>
        <fullName evidence="8">1-phosphofructokinase family hexose kinase</fullName>
    </submittedName>
</protein>
<dbReference type="PANTHER" id="PTHR46566">
    <property type="entry name" value="1-PHOSPHOFRUCTOKINASE-RELATED"/>
    <property type="match status" value="1"/>
</dbReference>
<dbReference type="GO" id="GO:0005829">
    <property type="term" value="C:cytosol"/>
    <property type="evidence" value="ECO:0007669"/>
    <property type="project" value="TreeGrafter"/>
</dbReference>